<feature type="domain" description="DUF6900" evidence="1">
    <location>
        <begin position="159"/>
        <end position="207"/>
    </location>
</feature>
<dbReference type="EMBL" id="MF403008">
    <property type="protein sequence ID" value="AUZ95353.1"/>
    <property type="molecule type" value="Genomic_DNA"/>
</dbReference>
<accession>A0A2L0V0P6</accession>
<dbReference type="RefSeq" id="YP_009612259.1">
    <property type="nucleotide sequence ID" value="NC_042013.1"/>
</dbReference>
<keyword evidence="3" id="KW-1185">Reference proteome</keyword>
<name>A0A2L0V0P6_9CAUD</name>
<protein>
    <recommendedName>
        <fullName evidence="1">DUF6900 domain-containing protein</fullName>
    </recommendedName>
</protein>
<proteinExistence type="predicted"/>
<organism evidence="2 3">
    <name type="scientific">Agrobacterium phage Atu_ph07</name>
    <dbReference type="NCBI Taxonomy" id="2024264"/>
    <lineage>
        <taxon>Viruses</taxon>
        <taxon>Duplodnaviria</taxon>
        <taxon>Heunggongvirae</taxon>
        <taxon>Uroviricota</taxon>
        <taxon>Caudoviricetes</taxon>
        <taxon>Polybotosvirus</taxon>
        <taxon>Polybotosvirus Atuph07</taxon>
    </lineage>
</organism>
<feature type="domain" description="DUF6900" evidence="1">
    <location>
        <begin position="30"/>
        <end position="74"/>
    </location>
</feature>
<reference evidence="2 3" key="1">
    <citation type="submission" date="2017-06" db="EMBL/GenBank/DDBJ databases">
        <authorList>
            <person name="Kim H.J."/>
            <person name="Triplett B.A."/>
        </authorList>
    </citation>
    <scope>NUCLEOTIDE SEQUENCE [LARGE SCALE GENOMIC DNA]</scope>
</reference>
<dbReference type="KEGG" id="vg:40088597"/>
<dbReference type="Pfam" id="PF21841">
    <property type="entry name" value="DUF6900"/>
    <property type="match status" value="2"/>
</dbReference>
<evidence type="ECO:0000313" key="3">
    <source>
        <dbReference type="Proteomes" id="UP000223025"/>
    </source>
</evidence>
<evidence type="ECO:0000259" key="1">
    <source>
        <dbReference type="Pfam" id="PF21841"/>
    </source>
</evidence>
<dbReference type="InterPro" id="IPR054195">
    <property type="entry name" value="DUF6900"/>
</dbReference>
<evidence type="ECO:0000313" key="2">
    <source>
        <dbReference type="EMBL" id="AUZ95353.1"/>
    </source>
</evidence>
<dbReference type="GeneID" id="40088597"/>
<sequence>MSDLRKFINILNESYTAPASRAINEGVEGETLGVIAKKHLKINSLLAKGDVNHDVTISSLKKAMEEAYDAGYGAGLNKKERENKKKNESISEAVEGETISVIAKKHLGVKSLQAKGMVPEERAISDYRKALQMAYDAGYGAGTNKKEKEDKTLSEGVEGETLTSIAKKHLKIPTLELRNSDSKDFHDLGVVQIKAALEAAYDAGYGAGINKKEKEDKKK</sequence>
<dbReference type="Proteomes" id="UP000223025">
    <property type="component" value="Segment"/>
</dbReference>